<evidence type="ECO:0000313" key="2">
    <source>
        <dbReference type="Proteomes" id="UP001304071"/>
    </source>
</evidence>
<evidence type="ECO:0000313" key="1">
    <source>
        <dbReference type="EMBL" id="WPC72516.1"/>
    </source>
</evidence>
<reference evidence="1 2" key="1">
    <citation type="submission" date="2023-11" db="EMBL/GenBank/DDBJ databases">
        <title>Plant-associative lifestyle of Vibrio porteresiae and its evolutionary dynamics.</title>
        <authorList>
            <person name="Rameshkumar N."/>
            <person name="Kirti K."/>
        </authorList>
    </citation>
    <scope>NUCLEOTIDE SEQUENCE [LARGE SCALE GENOMIC DNA]</scope>
    <source>
        <strain evidence="1 2">MSSRF30</strain>
    </source>
</reference>
<dbReference type="RefSeq" id="WP_261896117.1">
    <property type="nucleotide sequence ID" value="NZ_AP024895.1"/>
</dbReference>
<accession>A0ABZ0Q931</accession>
<gene>
    <name evidence="1" type="ORF">R8Z52_10250</name>
</gene>
<keyword evidence="2" id="KW-1185">Reference proteome</keyword>
<organism evidence="1 2">
    <name type="scientific">Vibrio porteresiae DSM 19223</name>
    <dbReference type="NCBI Taxonomy" id="1123496"/>
    <lineage>
        <taxon>Bacteria</taxon>
        <taxon>Pseudomonadati</taxon>
        <taxon>Pseudomonadota</taxon>
        <taxon>Gammaproteobacteria</taxon>
        <taxon>Vibrionales</taxon>
        <taxon>Vibrionaceae</taxon>
        <taxon>Vibrio</taxon>
    </lineage>
</organism>
<dbReference type="Proteomes" id="UP001304071">
    <property type="component" value="Chromosome 1"/>
</dbReference>
<proteinExistence type="predicted"/>
<name>A0ABZ0Q931_9VIBR</name>
<protein>
    <submittedName>
        <fullName evidence="1">Siderophore ferric iron reductase</fullName>
    </submittedName>
</protein>
<dbReference type="InterPro" id="IPR023998">
    <property type="entry name" value="FCR-like"/>
</dbReference>
<dbReference type="EMBL" id="CP138203">
    <property type="protein sequence ID" value="WPC72516.1"/>
    <property type="molecule type" value="Genomic_DNA"/>
</dbReference>
<sequence>MQFTQFNLLDPRFDTLFRLAKEVTPYLAGEVAPVRDNGIALGHNEARFTQELFEAISLQYPEAGTPYWLTRTWELLCWQPIFVGFISVYQMQAIPPMEKIAQYKLPVFTTGFSFPGGRWQTGEHAELIHQLANKLKQLFDGYREEMSQWTRIRPGFTHHLLADALLENVARQRSIFPEMSDEQVMTEAKLWLDAFSLSYDHLESYRWDIQQDHLVMIRHTCCQAHRCDDKNWCGNCPKTPENKGLAVYSPS</sequence>
<dbReference type="NCBIfam" id="TIGR03950">
    <property type="entry name" value="sidero_Fe_reduc"/>
    <property type="match status" value="1"/>
</dbReference>